<evidence type="ECO:0000313" key="5">
    <source>
        <dbReference type="Proteomes" id="UP000243459"/>
    </source>
</evidence>
<evidence type="ECO:0000256" key="2">
    <source>
        <dbReference type="ARBA" id="ARBA00022801"/>
    </source>
</evidence>
<proteinExistence type="inferred from homology"/>
<dbReference type="FunFam" id="3.40.50.1110:FF:000002">
    <property type="entry name" value="isoamyl acetate-hydrolyzing esterase 1 homolog"/>
    <property type="match status" value="1"/>
</dbReference>
<gene>
    <name evidence="4" type="ORF">A4U43_C07F190</name>
</gene>
<name>A0A5P1E8D8_ASPOF</name>
<dbReference type="Gramene" id="ONK62084">
    <property type="protein sequence ID" value="ONK62084"/>
    <property type="gene ID" value="A4U43_C07F190"/>
</dbReference>
<dbReference type="InterPro" id="IPR036514">
    <property type="entry name" value="SGNH_hydro_sf"/>
</dbReference>
<keyword evidence="2" id="KW-0378">Hydrolase</keyword>
<reference evidence="5" key="1">
    <citation type="journal article" date="2017" name="Nat. Commun.">
        <title>The asparagus genome sheds light on the origin and evolution of a young Y chromosome.</title>
        <authorList>
            <person name="Harkess A."/>
            <person name="Zhou J."/>
            <person name="Xu C."/>
            <person name="Bowers J.E."/>
            <person name="Van der Hulst R."/>
            <person name="Ayyampalayam S."/>
            <person name="Mercati F."/>
            <person name="Riccardi P."/>
            <person name="McKain M.R."/>
            <person name="Kakrana A."/>
            <person name="Tang H."/>
            <person name="Ray J."/>
            <person name="Groenendijk J."/>
            <person name="Arikit S."/>
            <person name="Mathioni S.M."/>
            <person name="Nakano M."/>
            <person name="Shan H."/>
            <person name="Telgmann-Rauber A."/>
            <person name="Kanno A."/>
            <person name="Yue Z."/>
            <person name="Chen H."/>
            <person name="Li W."/>
            <person name="Chen Y."/>
            <person name="Xu X."/>
            <person name="Zhang Y."/>
            <person name="Luo S."/>
            <person name="Chen H."/>
            <person name="Gao J."/>
            <person name="Mao Z."/>
            <person name="Pires J.C."/>
            <person name="Luo M."/>
            <person name="Kudrna D."/>
            <person name="Wing R.A."/>
            <person name="Meyers B.C."/>
            <person name="Yi K."/>
            <person name="Kong H."/>
            <person name="Lavrijsen P."/>
            <person name="Sunseri F."/>
            <person name="Falavigna A."/>
            <person name="Ye Y."/>
            <person name="Leebens-Mack J.H."/>
            <person name="Chen G."/>
        </authorList>
    </citation>
    <scope>NUCLEOTIDE SEQUENCE [LARGE SCALE GENOMIC DNA]</scope>
    <source>
        <strain evidence="5">cv. DH0086</strain>
    </source>
</reference>
<accession>A0A5P1E8D8</accession>
<feature type="domain" description="SGNH hydrolase-type esterase" evidence="3">
    <location>
        <begin position="13"/>
        <end position="170"/>
    </location>
</feature>
<dbReference type="InterPro" id="IPR045136">
    <property type="entry name" value="Iah1-like"/>
</dbReference>
<sequence length="282" mass="31648">MLRDILLVRQEADILLRGYAGWNSRRAIQVIDKIFPKDAPVQPSLVVVYFGGNDSMGAHPSGLGPHVPLPEYIENLRKIANHLKSLSERTRIIFLSCPPVNEEMLRERTSDALSPLVRTNEICRQYSEACIELCEEMGVKAIDLWTAIQKREDWATSCFTDGVHFSSEGSNIVVEEMLKVLKGADWQPSLHWKSLPTEFGEDSPYDLVAPRDGKSTASDPAGMRLFTPGNSAWTPRLPCLSSNPTHELGASIYVSSYKTELKRMVWDSLSICCYDRELCSEV</sequence>
<dbReference type="PANTHER" id="PTHR14209">
    <property type="entry name" value="ISOAMYL ACETATE-HYDROLYZING ESTERASE 1"/>
    <property type="match status" value="1"/>
</dbReference>
<keyword evidence="5" id="KW-1185">Reference proteome</keyword>
<organism evidence="4 5">
    <name type="scientific">Asparagus officinalis</name>
    <name type="common">Garden asparagus</name>
    <dbReference type="NCBI Taxonomy" id="4686"/>
    <lineage>
        <taxon>Eukaryota</taxon>
        <taxon>Viridiplantae</taxon>
        <taxon>Streptophyta</taxon>
        <taxon>Embryophyta</taxon>
        <taxon>Tracheophyta</taxon>
        <taxon>Spermatophyta</taxon>
        <taxon>Magnoliopsida</taxon>
        <taxon>Liliopsida</taxon>
        <taxon>Asparagales</taxon>
        <taxon>Asparagaceae</taxon>
        <taxon>Asparagoideae</taxon>
        <taxon>Asparagus</taxon>
    </lineage>
</organism>
<evidence type="ECO:0000313" key="4">
    <source>
        <dbReference type="EMBL" id="ONK62084.1"/>
    </source>
</evidence>
<dbReference type="PANTHER" id="PTHR14209:SF9">
    <property type="entry name" value="GDSL ESTERASE_LIPASE CPRD49"/>
    <property type="match status" value="1"/>
</dbReference>
<dbReference type="SUPFAM" id="SSF52266">
    <property type="entry name" value="SGNH hydrolase"/>
    <property type="match status" value="1"/>
</dbReference>
<evidence type="ECO:0000259" key="3">
    <source>
        <dbReference type="Pfam" id="PF13472"/>
    </source>
</evidence>
<protein>
    <recommendedName>
        <fullName evidence="3">SGNH hydrolase-type esterase domain-containing protein</fullName>
    </recommendedName>
</protein>
<dbReference type="Pfam" id="PF13472">
    <property type="entry name" value="Lipase_GDSL_2"/>
    <property type="match status" value="1"/>
</dbReference>
<dbReference type="InterPro" id="IPR013830">
    <property type="entry name" value="SGNH_hydro"/>
</dbReference>
<dbReference type="OMA" id="VPIDRYK"/>
<comment type="similarity">
    <text evidence="1">Belongs to the 'GDSL' lipolytic enzyme family.</text>
</comment>
<dbReference type="Gene3D" id="3.40.50.1110">
    <property type="entry name" value="SGNH hydrolase"/>
    <property type="match status" value="1"/>
</dbReference>
<dbReference type="GO" id="GO:0016787">
    <property type="term" value="F:hydrolase activity"/>
    <property type="evidence" value="ECO:0007669"/>
    <property type="project" value="UniProtKB-KW"/>
</dbReference>
<dbReference type="Proteomes" id="UP000243459">
    <property type="component" value="Chromosome 7"/>
</dbReference>
<evidence type="ECO:0000256" key="1">
    <source>
        <dbReference type="ARBA" id="ARBA00008668"/>
    </source>
</evidence>
<dbReference type="EMBL" id="CM007387">
    <property type="protein sequence ID" value="ONK62084.1"/>
    <property type="molecule type" value="Genomic_DNA"/>
</dbReference>
<dbReference type="CDD" id="cd01838">
    <property type="entry name" value="Isoamyl_acetate_hydrolase_like"/>
    <property type="match status" value="1"/>
</dbReference>
<dbReference type="AlphaFoldDB" id="A0A5P1E8D8"/>